<reference evidence="1 2" key="1">
    <citation type="journal article" date="2019" name="Commun. Biol.">
        <title>The bagworm genome reveals a unique fibroin gene that provides high tensile strength.</title>
        <authorList>
            <person name="Kono N."/>
            <person name="Nakamura H."/>
            <person name="Ohtoshi R."/>
            <person name="Tomita M."/>
            <person name="Numata K."/>
            <person name="Arakawa K."/>
        </authorList>
    </citation>
    <scope>NUCLEOTIDE SEQUENCE [LARGE SCALE GENOMIC DNA]</scope>
</reference>
<proteinExistence type="predicted"/>
<gene>
    <name evidence="1" type="ORF">EVAR_6898_1</name>
</gene>
<protein>
    <submittedName>
        <fullName evidence="1">Uncharacterized protein</fullName>
    </submittedName>
</protein>
<evidence type="ECO:0000313" key="1">
    <source>
        <dbReference type="EMBL" id="GBP13548.1"/>
    </source>
</evidence>
<organism evidence="1 2">
    <name type="scientific">Eumeta variegata</name>
    <name type="common">Bagworm moth</name>
    <name type="synonym">Eumeta japonica</name>
    <dbReference type="NCBI Taxonomy" id="151549"/>
    <lineage>
        <taxon>Eukaryota</taxon>
        <taxon>Metazoa</taxon>
        <taxon>Ecdysozoa</taxon>
        <taxon>Arthropoda</taxon>
        <taxon>Hexapoda</taxon>
        <taxon>Insecta</taxon>
        <taxon>Pterygota</taxon>
        <taxon>Neoptera</taxon>
        <taxon>Endopterygota</taxon>
        <taxon>Lepidoptera</taxon>
        <taxon>Glossata</taxon>
        <taxon>Ditrysia</taxon>
        <taxon>Tineoidea</taxon>
        <taxon>Psychidae</taxon>
        <taxon>Oiketicinae</taxon>
        <taxon>Eumeta</taxon>
    </lineage>
</organism>
<sequence>MISIPILISIPICFIFDFDRSLAFNSEPGLGLSSSGLRSPALIPDLGTVPYSDSEHALGSSFNSTLDSNHGSVLDSVLIRSRLSILLFVLFAISTPLPLQALT</sequence>
<accession>A0A4C1TJH2</accession>
<comment type="caution">
    <text evidence="1">The sequence shown here is derived from an EMBL/GenBank/DDBJ whole genome shotgun (WGS) entry which is preliminary data.</text>
</comment>
<keyword evidence="2" id="KW-1185">Reference proteome</keyword>
<name>A0A4C1TJH2_EUMVA</name>
<dbReference type="Proteomes" id="UP000299102">
    <property type="component" value="Unassembled WGS sequence"/>
</dbReference>
<dbReference type="AlphaFoldDB" id="A0A4C1TJH2"/>
<dbReference type="EMBL" id="BGZK01000058">
    <property type="protein sequence ID" value="GBP13548.1"/>
    <property type="molecule type" value="Genomic_DNA"/>
</dbReference>
<evidence type="ECO:0000313" key="2">
    <source>
        <dbReference type="Proteomes" id="UP000299102"/>
    </source>
</evidence>